<proteinExistence type="predicted"/>
<comment type="caution">
    <text evidence="3">The sequence shown here is derived from an EMBL/GenBank/DDBJ whole genome shotgun (WGS) entry which is preliminary data.</text>
</comment>
<dbReference type="PANTHER" id="PTHR11360">
    <property type="entry name" value="MONOCARBOXYLATE TRANSPORTER"/>
    <property type="match status" value="1"/>
</dbReference>
<protein>
    <submittedName>
        <fullName evidence="3">Uncharacterized protein</fullName>
    </submittedName>
</protein>
<dbReference type="InterPro" id="IPR050327">
    <property type="entry name" value="Proton-linked_MCT"/>
</dbReference>
<dbReference type="Proteomes" id="UP000190776">
    <property type="component" value="Unassembled WGS sequence"/>
</dbReference>
<name>A0A1S8BG76_9PEZI</name>
<keyword evidence="2" id="KW-0812">Transmembrane</keyword>
<evidence type="ECO:0000313" key="4">
    <source>
        <dbReference type="Proteomes" id="UP000190776"/>
    </source>
</evidence>
<organism evidence="3 4">
    <name type="scientific">Diplodia seriata</name>
    <dbReference type="NCBI Taxonomy" id="420778"/>
    <lineage>
        <taxon>Eukaryota</taxon>
        <taxon>Fungi</taxon>
        <taxon>Dikarya</taxon>
        <taxon>Ascomycota</taxon>
        <taxon>Pezizomycotina</taxon>
        <taxon>Dothideomycetes</taxon>
        <taxon>Dothideomycetes incertae sedis</taxon>
        <taxon>Botryosphaeriales</taxon>
        <taxon>Botryosphaeriaceae</taxon>
        <taxon>Diplodia</taxon>
    </lineage>
</organism>
<evidence type="ECO:0000313" key="3">
    <source>
        <dbReference type="EMBL" id="OMP86446.1"/>
    </source>
</evidence>
<feature type="compositionally biased region" description="Polar residues" evidence="1">
    <location>
        <begin position="1"/>
        <end position="16"/>
    </location>
</feature>
<feature type="transmembrane region" description="Helical" evidence="2">
    <location>
        <begin position="215"/>
        <end position="235"/>
    </location>
</feature>
<evidence type="ECO:0000256" key="2">
    <source>
        <dbReference type="SAM" id="Phobius"/>
    </source>
</evidence>
<dbReference type="InterPro" id="IPR036259">
    <property type="entry name" value="MFS_trans_sf"/>
</dbReference>
<keyword evidence="2" id="KW-0472">Membrane</keyword>
<feature type="transmembrane region" description="Helical" evidence="2">
    <location>
        <begin position="119"/>
        <end position="143"/>
    </location>
</feature>
<dbReference type="SUPFAM" id="SSF103473">
    <property type="entry name" value="MFS general substrate transporter"/>
    <property type="match status" value="1"/>
</dbReference>
<keyword evidence="2" id="KW-1133">Transmembrane helix</keyword>
<dbReference type="OrthoDB" id="2213137at2759"/>
<dbReference type="PANTHER" id="PTHR11360:SF287">
    <property type="entry name" value="MFS MONOCARBOXYLATE TRANSPORTER"/>
    <property type="match status" value="1"/>
</dbReference>
<gene>
    <name evidence="3" type="ORF">BK809_0003616</name>
</gene>
<dbReference type="EMBL" id="MSZU01000080">
    <property type="protein sequence ID" value="OMP86446.1"/>
    <property type="molecule type" value="Genomic_DNA"/>
</dbReference>
<sequence>MASFRNTEARRSQPTWTAAAEESIMTAERPDNHPAPFEMEQEMPSQIDGGKTAWIVLAACSLIQVPVWGFSIAFGIFQEYYSSAPDLLGDKSSVANIGTASTVRLPCETFLASAFARRVWQLVALQGIVAGVGAGLLFAQSTLCLDERFSRRKGLAYGIMWAGKSATGVGLPFAISAGLERFGYRTTMLAWTAAVVSVEFFHFVAIGVKFSCFSPLPFLLSSLSLLFWSCVFSLGTT</sequence>
<feature type="transmembrane region" description="Helical" evidence="2">
    <location>
        <begin position="155"/>
        <end position="176"/>
    </location>
</feature>
<feature type="region of interest" description="Disordered" evidence="1">
    <location>
        <begin position="1"/>
        <end position="35"/>
    </location>
</feature>
<feature type="transmembrane region" description="Helical" evidence="2">
    <location>
        <begin position="53"/>
        <end position="77"/>
    </location>
</feature>
<dbReference type="AlphaFoldDB" id="A0A1S8BG76"/>
<accession>A0A1S8BG76</accession>
<feature type="transmembrane region" description="Helical" evidence="2">
    <location>
        <begin position="188"/>
        <end position="208"/>
    </location>
</feature>
<reference evidence="3 4" key="1">
    <citation type="submission" date="2017-01" db="EMBL/GenBank/DDBJ databases">
        <title>Draft genome sequence of Diplodia seriata F98.1, a fungal species involved in grapevine trunk diseases.</title>
        <authorList>
            <person name="Robert-Siegwald G."/>
            <person name="Vallet J."/>
            <person name="Abou-Mansour E."/>
            <person name="Xu J."/>
            <person name="Rey P."/>
            <person name="Bertsch C."/>
            <person name="Rego C."/>
            <person name="Larignon P."/>
            <person name="Fontaine F."/>
            <person name="Lebrun M.-H."/>
        </authorList>
    </citation>
    <scope>NUCLEOTIDE SEQUENCE [LARGE SCALE GENOMIC DNA]</scope>
    <source>
        <strain evidence="3 4">F98.1</strain>
    </source>
</reference>
<evidence type="ECO:0000256" key="1">
    <source>
        <dbReference type="SAM" id="MobiDB-lite"/>
    </source>
</evidence>